<accession>A0A0G1U6E0</accession>
<feature type="transmembrane region" description="Helical" evidence="6">
    <location>
        <begin position="39"/>
        <end position="63"/>
    </location>
</feature>
<dbReference type="InterPro" id="IPR007267">
    <property type="entry name" value="GtrA_DPMS_TM"/>
</dbReference>
<dbReference type="AlphaFoldDB" id="A0A0G1U6E0"/>
<dbReference type="PANTHER" id="PTHR38459">
    <property type="entry name" value="PROPHAGE BACTOPRENOL-LINKED GLUCOSE TRANSLOCASE HOMOLOG"/>
    <property type="match status" value="1"/>
</dbReference>
<evidence type="ECO:0000256" key="3">
    <source>
        <dbReference type="ARBA" id="ARBA00022692"/>
    </source>
</evidence>
<protein>
    <recommendedName>
        <fullName evidence="7">GtrA/DPMS transmembrane domain-containing protein</fullName>
    </recommendedName>
</protein>
<dbReference type="Pfam" id="PF04138">
    <property type="entry name" value="GtrA_DPMS_TM"/>
    <property type="match status" value="1"/>
</dbReference>
<evidence type="ECO:0000313" key="9">
    <source>
        <dbReference type="Proteomes" id="UP000034403"/>
    </source>
</evidence>
<proteinExistence type="inferred from homology"/>
<evidence type="ECO:0000256" key="6">
    <source>
        <dbReference type="SAM" id="Phobius"/>
    </source>
</evidence>
<evidence type="ECO:0000256" key="1">
    <source>
        <dbReference type="ARBA" id="ARBA00004141"/>
    </source>
</evidence>
<evidence type="ECO:0000256" key="2">
    <source>
        <dbReference type="ARBA" id="ARBA00009399"/>
    </source>
</evidence>
<feature type="domain" description="GtrA/DPMS transmembrane" evidence="7">
    <location>
        <begin position="74"/>
        <end position="202"/>
    </location>
</feature>
<dbReference type="GO" id="GO:0000271">
    <property type="term" value="P:polysaccharide biosynthetic process"/>
    <property type="evidence" value="ECO:0007669"/>
    <property type="project" value="InterPro"/>
</dbReference>
<feature type="transmembrane region" description="Helical" evidence="6">
    <location>
        <begin position="141"/>
        <end position="165"/>
    </location>
</feature>
<keyword evidence="3 6" id="KW-0812">Transmembrane</keyword>
<name>A0A0G1U6E0_9BACT</name>
<feature type="transmembrane region" description="Helical" evidence="6">
    <location>
        <begin position="75"/>
        <end position="98"/>
    </location>
</feature>
<dbReference type="EMBL" id="LCPC01000007">
    <property type="protein sequence ID" value="KKU89652.1"/>
    <property type="molecule type" value="Genomic_DNA"/>
</dbReference>
<dbReference type="GO" id="GO:0005886">
    <property type="term" value="C:plasma membrane"/>
    <property type="evidence" value="ECO:0007669"/>
    <property type="project" value="TreeGrafter"/>
</dbReference>
<dbReference type="Proteomes" id="UP000034403">
    <property type="component" value="Unassembled WGS sequence"/>
</dbReference>
<feature type="transmembrane region" description="Helical" evidence="6">
    <location>
        <begin position="9"/>
        <end position="27"/>
    </location>
</feature>
<comment type="caution">
    <text evidence="8">The sequence shown here is derived from an EMBL/GenBank/DDBJ whole genome shotgun (WGS) entry which is preliminary data.</text>
</comment>
<organism evidence="8 9">
    <name type="scientific">Candidatus Yanofskybacteria bacterium GW2011_GWA1_48_10</name>
    <dbReference type="NCBI Taxonomy" id="1619022"/>
    <lineage>
        <taxon>Bacteria</taxon>
        <taxon>Candidatus Yanofskyibacteriota</taxon>
    </lineage>
</organism>
<keyword evidence="5 6" id="KW-0472">Membrane</keyword>
<evidence type="ECO:0000259" key="7">
    <source>
        <dbReference type="Pfam" id="PF04138"/>
    </source>
</evidence>
<feature type="transmembrane region" description="Helical" evidence="6">
    <location>
        <begin position="110"/>
        <end position="129"/>
    </location>
</feature>
<evidence type="ECO:0000313" key="8">
    <source>
        <dbReference type="EMBL" id="KKU89652.1"/>
    </source>
</evidence>
<evidence type="ECO:0000256" key="5">
    <source>
        <dbReference type="ARBA" id="ARBA00023136"/>
    </source>
</evidence>
<dbReference type="PANTHER" id="PTHR38459:SF1">
    <property type="entry name" value="PROPHAGE BACTOPRENOL-LINKED GLUCOSE TRANSLOCASE HOMOLOG"/>
    <property type="match status" value="1"/>
</dbReference>
<reference evidence="8 9" key="1">
    <citation type="journal article" date="2015" name="Nature">
        <title>rRNA introns, odd ribosomes, and small enigmatic genomes across a large radiation of phyla.</title>
        <authorList>
            <person name="Brown C.T."/>
            <person name="Hug L.A."/>
            <person name="Thomas B.C."/>
            <person name="Sharon I."/>
            <person name="Castelle C.J."/>
            <person name="Singh A."/>
            <person name="Wilkins M.J."/>
            <person name="Williams K.H."/>
            <person name="Banfield J.F."/>
        </authorList>
    </citation>
    <scope>NUCLEOTIDE SEQUENCE [LARGE SCALE GENOMIC DNA]</scope>
</reference>
<keyword evidence="4 6" id="KW-1133">Transmembrane helix</keyword>
<feature type="transmembrane region" description="Helical" evidence="6">
    <location>
        <begin position="177"/>
        <end position="197"/>
    </location>
</feature>
<dbReference type="InterPro" id="IPR051401">
    <property type="entry name" value="GtrA_CellWall_Glycosyl"/>
</dbReference>
<sequence>MNKFGKKDLGFAIITGLITGLILWRILYFLRPDLFASPAWAVGFIIVIPILWILGVLLGYFLGQWFPFFNQFGKFAAIGFTNAAVDFGILNLLIAYTGHTSGRGYSIEKTASFCVALISSYVWNKYWAFDSAESRGGGREFGKFVMVTIAAFIVNVSVASLVVNYMSPVLNFSPETWANVGAVIGSAVALVVSFVGFKKAVFKN</sequence>
<gene>
    <name evidence="8" type="ORF">UY20_C0007G0008</name>
</gene>
<evidence type="ECO:0000256" key="4">
    <source>
        <dbReference type="ARBA" id="ARBA00022989"/>
    </source>
</evidence>
<comment type="similarity">
    <text evidence="2">Belongs to the GtrA family.</text>
</comment>
<comment type="subcellular location">
    <subcellularLocation>
        <location evidence="1">Membrane</location>
        <topology evidence="1">Multi-pass membrane protein</topology>
    </subcellularLocation>
</comment>